<proteinExistence type="predicted"/>
<dbReference type="AlphaFoldDB" id="A0A645BIW8"/>
<comment type="caution">
    <text evidence="1">The sequence shown here is derived from an EMBL/GenBank/DDBJ whole genome shotgun (WGS) entry which is preliminary data.</text>
</comment>
<accession>A0A645BIW8</accession>
<sequence length="176" mass="21106">MIEERPHYVVSFEPRVILPYALHYGKLYIDRHSLAVSRAEVNVDMSDRNKVTDAILKKKPLSMRFRVDKISYLVTYKHRDGKTHLNYIRSETEFRCDWKRRLFSTNYSIVSETVITGGRNESPDRMRYRTAFRDNQSLSERVQNFYDPDFWENYNIIEPEESLENAVSRLLKTREE</sequence>
<reference evidence="1" key="1">
    <citation type="submission" date="2019-08" db="EMBL/GenBank/DDBJ databases">
        <authorList>
            <person name="Kucharzyk K."/>
            <person name="Murdoch R.W."/>
            <person name="Higgins S."/>
            <person name="Loffler F."/>
        </authorList>
    </citation>
    <scope>NUCLEOTIDE SEQUENCE</scope>
</reference>
<dbReference type="EMBL" id="VSSQ01020351">
    <property type="protein sequence ID" value="MPM65136.1"/>
    <property type="molecule type" value="Genomic_DNA"/>
</dbReference>
<name>A0A645BIW8_9ZZZZ</name>
<protein>
    <submittedName>
        <fullName evidence="1">Uncharacterized protein</fullName>
    </submittedName>
</protein>
<evidence type="ECO:0000313" key="1">
    <source>
        <dbReference type="EMBL" id="MPM65136.1"/>
    </source>
</evidence>
<organism evidence="1">
    <name type="scientific">bioreactor metagenome</name>
    <dbReference type="NCBI Taxonomy" id="1076179"/>
    <lineage>
        <taxon>unclassified sequences</taxon>
        <taxon>metagenomes</taxon>
        <taxon>ecological metagenomes</taxon>
    </lineage>
</organism>
<gene>
    <name evidence="1" type="ORF">SDC9_112028</name>
</gene>